<name>A0A9Q3H4W3_9BASI</name>
<evidence type="ECO:0000313" key="2">
    <source>
        <dbReference type="Proteomes" id="UP000765509"/>
    </source>
</evidence>
<reference evidence="1" key="1">
    <citation type="submission" date="2021-03" db="EMBL/GenBank/DDBJ databases">
        <title>Draft genome sequence of rust myrtle Austropuccinia psidii MF-1, a brazilian biotype.</title>
        <authorList>
            <person name="Quecine M.C."/>
            <person name="Pachon D.M.R."/>
            <person name="Bonatelli M.L."/>
            <person name="Correr F.H."/>
            <person name="Franceschini L.M."/>
            <person name="Leite T.F."/>
            <person name="Margarido G.R.A."/>
            <person name="Almeida C.A."/>
            <person name="Ferrarezi J.A."/>
            <person name="Labate C.A."/>
        </authorList>
    </citation>
    <scope>NUCLEOTIDE SEQUENCE</scope>
    <source>
        <strain evidence="1">MF-1</strain>
    </source>
</reference>
<keyword evidence="2" id="KW-1185">Reference proteome</keyword>
<dbReference type="EMBL" id="AVOT02010057">
    <property type="protein sequence ID" value="MBW0489400.1"/>
    <property type="molecule type" value="Genomic_DNA"/>
</dbReference>
<comment type="caution">
    <text evidence="1">The sequence shown here is derived from an EMBL/GenBank/DDBJ whole genome shotgun (WGS) entry which is preliminary data.</text>
</comment>
<organism evidence="1 2">
    <name type="scientific">Austropuccinia psidii MF-1</name>
    <dbReference type="NCBI Taxonomy" id="1389203"/>
    <lineage>
        <taxon>Eukaryota</taxon>
        <taxon>Fungi</taxon>
        <taxon>Dikarya</taxon>
        <taxon>Basidiomycota</taxon>
        <taxon>Pucciniomycotina</taxon>
        <taxon>Pucciniomycetes</taxon>
        <taxon>Pucciniales</taxon>
        <taxon>Sphaerophragmiaceae</taxon>
        <taxon>Austropuccinia</taxon>
    </lineage>
</organism>
<sequence>MEDSFSYAKEKWDKSHATPEFKMGDFVLVSTTNFNNIKGCKTLKESFSGPFFIKALHGKNVFEVKLSGELNNKKPKFTVILIKPYRSSDSERFPLRNEVPQHIPPVEPSGTKRITKVLKQRKLRTKKVREYLVRHCEPTCEDEWLAEKDIPEPKKLLRRFRNTRKKILQSNIIFLGEGM</sequence>
<evidence type="ECO:0008006" key="3">
    <source>
        <dbReference type="Google" id="ProtNLM"/>
    </source>
</evidence>
<dbReference type="OrthoDB" id="3064439at2759"/>
<gene>
    <name evidence="1" type="ORF">O181_029115</name>
</gene>
<dbReference type="AlphaFoldDB" id="A0A9Q3H4W3"/>
<proteinExistence type="predicted"/>
<dbReference type="Proteomes" id="UP000765509">
    <property type="component" value="Unassembled WGS sequence"/>
</dbReference>
<protein>
    <recommendedName>
        <fullName evidence="3">Chromo domain-containing protein</fullName>
    </recommendedName>
</protein>
<accession>A0A9Q3H4W3</accession>
<evidence type="ECO:0000313" key="1">
    <source>
        <dbReference type="EMBL" id="MBW0489400.1"/>
    </source>
</evidence>